<accession>A0ABU2CVD0</accession>
<evidence type="ECO:0000313" key="1">
    <source>
        <dbReference type="EMBL" id="MDR7385246.1"/>
    </source>
</evidence>
<proteinExistence type="predicted"/>
<sequence length="112" mass="12016">MNTQIGYAPPNAEVEHPTLGDLIRAVEKLSREAFNGTEATFRKSALAAASIGEHLEHMTGYVDAGEVYETAPATAYDRALGDLFEIAQHDIRQGNASTALTVAVRNVSEASR</sequence>
<name>A0ABU2CVD0_9MICO</name>
<dbReference type="EMBL" id="JAVDYE010000001">
    <property type="protein sequence ID" value="MDR7385246.1"/>
    <property type="molecule type" value="Genomic_DNA"/>
</dbReference>
<evidence type="ECO:0008006" key="3">
    <source>
        <dbReference type="Google" id="ProtNLM"/>
    </source>
</evidence>
<gene>
    <name evidence="1" type="ORF">J2S48_004761</name>
</gene>
<dbReference type="Proteomes" id="UP001183585">
    <property type="component" value="Unassembled WGS sequence"/>
</dbReference>
<protein>
    <recommendedName>
        <fullName evidence="3">Excreted virulence factor EspC (Type VII ESX diderm)</fullName>
    </recommendedName>
</protein>
<evidence type="ECO:0000313" key="2">
    <source>
        <dbReference type="Proteomes" id="UP001183585"/>
    </source>
</evidence>
<dbReference type="RefSeq" id="WP_274997185.1">
    <property type="nucleotide sequence ID" value="NZ_JAJQQP010000015.1"/>
</dbReference>
<comment type="caution">
    <text evidence="1">The sequence shown here is derived from an EMBL/GenBank/DDBJ whole genome shotgun (WGS) entry which is preliminary data.</text>
</comment>
<organism evidence="1 2">
    <name type="scientific">Promicromonospora iranensis</name>
    <dbReference type="NCBI Taxonomy" id="1105144"/>
    <lineage>
        <taxon>Bacteria</taxon>
        <taxon>Bacillati</taxon>
        <taxon>Actinomycetota</taxon>
        <taxon>Actinomycetes</taxon>
        <taxon>Micrococcales</taxon>
        <taxon>Promicromonosporaceae</taxon>
        <taxon>Promicromonospora</taxon>
    </lineage>
</organism>
<keyword evidence="2" id="KW-1185">Reference proteome</keyword>
<reference evidence="1 2" key="1">
    <citation type="submission" date="2023-07" db="EMBL/GenBank/DDBJ databases">
        <title>Sequencing the genomes of 1000 actinobacteria strains.</title>
        <authorList>
            <person name="Klenk H.-P."/>
        </authorList>
    </citation>
    <scope>NUCLEOTIDE SEQUENCE [LARGE SCALE GENOMIC DNA]</scope>
    <source>
        <strain evidence="1 2">DSM 45554</strain>
    </source>
</reference>